<evidence type="ECO:0000256" key="4">
    <source>
        <dbReference type="ARBA" id="ARBA00022898"/>
    </source>
</evidence>
<keyword evidence="6 8" id="KW-0711">Selenium</keyword>
<protein>
    <recommendedName>
        <fullName evidence="8">L-seryl-tRNA(Sec) selenium transferase</fullName>
        <ecNumber evidence="8">2.9.1.1</ecNumber>
    </recommendedName>
    <alternativeName>
        <fullName evidence="8">Selenocysteine synthase</fullName>
        <shortName evidence="8">Sec synthase</shortName>
    </alternativeName>
    <alternativeName>
        <fullName evidence="8">Selenocysteinyl-tRNA(Sec) synthase</fullName>
    </alternativeName>
</protein>
<dbReference type="SUPFAM" id="SSF53383">
    <property type="entry name" value="PLP-dependent transferases"/>
    <property type="match status" value="1"/>
</dbReference>
<evidence type="ECO:0000313" key="11">
    <source>
        <dbReference type="Proteomes" id="UP001254848"/>
    </source>
</evidence>
<evidence type="ECO:0000256" key="2">
    <source>
        <dbReference type="ARBA" id="ARBA00022490"/>
    </source>
</evidence>
<dbReference type="InterPro" id="IPR018319">
    <property type="entry name" value="SelA-like"/>
</dbReference>
<comment type="function">
    <text evidence="8">Converts seryl-tRNA(Sec) to selenocysteinyl-tRNA(Sec) required for selenoprotein biosynthesis.</text>
</comment>
<comment type="caution">
    <text evidence="10">The sequence shown here is derived from an EMBL/GenBank/DDBJ whole genome shotgun (WGS) entry which is preliminary data.</text>
</comment>
<comment type="cofactor">
    <cofactor evidence="1 8">
        <name>pyridoxal 5'-phosphate</name>
        <dbReference type="ChEBI" id="CHEBI:597326"/>
    </cofactor>
</comment>
<dbReference type="NCBIfam" id="TIGR00474">
    <property type="entry name" value="selA"/>
    <property type="match status" value="1"/>
</dbReference>
<dbReference type="EC" id="2.9.1.1" evidence="8"/>
<dbReference type="RefSeq" id="WP_413781795.1">
    <property type="nucleotide sequence ID" value="NZ_JAUOZS010000001.1"/>
</dbReference>
<gene>
    <name evidence="8 10" type="primary">selA</name>
    <name evidence="10" type="ORF">Q4T40_19065</name>
</gene>
<dbReference type="EMBL" id="JAUOZS010000001">
    <property type="protein sequence ID" value="MDT8903336.1"/>
    <property type="molecule type" value="Genomic_DNA"/>
</dbReference>
<dbReference type="InterPro" id="IPR025862">
    <property type="entry name" value="SelA_trans_N_dom"/>
</dbReference>
<keyword evidence="5 8" id="KW-0648">Protein biosynthesis</keyword>
<dbReference type="Gene3D" id="3.40.640.10">
    <property type="entry name" value="Type I PLP-dependent aspartate aminotransferase-like (Major domain)"/>
    <property type="match status" value="1"/>
</dbReference>
<dbReference type="Pfam" id="PF12390">
    <property type="entry name" value="Se-cys_synth_N"/>
    <property type="match status" value="1"/>
</dbReference>
<dbReference type="Gene3D" id="3.90.1150.180">
    <property type="match status" value="1"/>
</dbReference>
<evidence type="ECO:0000256" key="7">
    <source>
        <dbReference type="ARBA" id="ARBA00044507"/>
    </source>
</evidence>
<evidence type="ECO:0000256" key="3">
    <source>
        <dbReference type="ARBA" id="ARBA00022679"/>
    </source>
</evidence>
<dbReference type="PANTHER" id="PTHR32328:SF0">
    <property type="entry name" value="L-SERYL-TRNA(SEC) SELENIUM TRANSFERASE"/>
    <property type="match status" value="1"/>
</dbReference>
<keyword evidence="2 8" id="KW-0963">Cytoplasm</keyword>
<accession>A0ABU3P5D1</accession>
<comment type="subcellular location">
    <subcellularLocation>
        <location evidence="8">Cytoplasm</location>
    </subcellularLocation>
</comment>
<organism evidence="10 11">
    <name type="scientific">Anaeroselena agilis</name>
    <dbReference type="NCBI Taxonomy" id="3063788"/>
    <lineage>
        <taxon>Bacteria</taxon>
        <taxon>Bacillati</taxon>
        <taxon>Bacillota</taxon>
        <taxon>Negativicutes</taxon>
        <taxon>Acetonemataceae</taxon>
        <taxon>Anaeroselena</taxon>
    </lineage>
</organism>
<name>A0ABU3P5D1_9FIRM</name>
<comment type="pathway">
    <text evidence="8">Aminoacyl-tRNA biosynthesis; selenocysteinyl-tRNA(Sec) biosynthesis; selenocysteinyl-tRNA(Sec) from L-seryl-tRNA(Sec) (bacterial route): step 1/1.</text>
</comment>
<evidence type="ECO:0000313" key="10">
    <source>
        <dbReference type="EMBL" id="MDT8903336.1"/>
    </source>
</evidence>
<keyword evidence="3 8" id="KW-0808">Transferase</keyword>
<proteinExistence type="inferred from homology"/>
<dbReference type="Pfam" id="PF03841">
    <property type="entry name" value="SelA"/>
    <property type="match status" value="1"/>
</dbReference>
<dbReference type="PANTHER" id="PTHR32328">
    <property type="entry name" value="L-SERYL-TRNA(SEC) SELENIUM TRANSFERASE"/>
    <property type="match status" value="1"/>
</dbReference>
<keyword evidence="11" id="KW-1185">Reference proteome</keyword>
<dbReference type="InterPro" id="IPR015421">
    <property type="entry name" value="PyrdxlP-dep_Trfase_major"/>
</dbReference>
<comment type="similarity">
    <text evidence="7 8">Belongs to the SelA family.</text>
</comment>
<keyword evidence="4 8" id="KW-0663">Pyridoxal phosphate</keyword>
<reference evidence="10 11" key="1">
    <citation type="submission" date="2023-07" db="EMBL/GenBank/DDBJ databases">
        <title>The novel representative of Negativicutes class, Anaeroselena agilis gen. nov. sp. nov.</title>
        <authorList>
            <person name="Prokofeva M.I."/>
            <person name="Elcheninov A.G."/>
            <person name="Klyukina A."/>
            <person name="Kublanov I.V."/>
            <person name="Frolov E.N."/>
            <person name="Podosokorskaya O.A."/>
        </authorList>
    </citation>
    <scope>NUCLEOTIDE SEQUENCE [LARGE SCALE GENOMIC DNA]</scope>
    <source>
        <strain evidence="10 11">4137-cl</strain>
    </source>
</reference>
<feature type="modified residue" description="N6-(pyridoxal phosphate)lysine" evidence="8">
    <location>
        <position position="293"/>
    </location>
</feature>
<evidence type="ECO:0000256" key="5">
    <source>
        <dbReference type="ARBA" id="ARBA00022917"/>
    </source>
</evidence>
<dbReference type="InterPro" id="IPR004534">
    <property type="entry name" value="SelA_trans"/>
</dbReference>
<evidence type="ECO:0000259" key="9">
    <source>
        <dbReference type="Pfam" id="PF12390"/>
    </source>
</evidence>
<sequence>MQTPSAIMRRIPAIDRLLAAAAAFPELAAVPRELLVGSLRQAAEIVRGEALAGKEVDTTPAAILGIARRLLAHAGQPSLRRVINATGVVLHTNLGRAPLSRRARERVADVMAGYSTLEYDLAGGERGSRYSHVAARIAALTGAEDVIVVNNNAAGVMLVLSALARGREVIVSRGQLVEIGGSFRVPDVMAQSGATLVEVGTTNKTHLHDYERAIGPSTAAILKVHTSNYRIVGFTAQPEDGALATLARQHGLPLIEDLGSGTIRPVEADGWREPAVSERLAAGMDIVTFSGDKLFGGPQAGVIAGKKELVDTLRRHPLLRAIRVDKLTLAAFEGTLLDYLLGEPEHDIPVLSMLQAGERELADKSAALAGLLGDLPGWRAEVVPLVSRAGGGALPAVDLPGWGVRVRPERLSADAAEEKLRLRALPIIVRVKDDCLLFDVRCLAPEDLAEICGALEALAAEAAL</sequence>
<dbReference type="HAMAP" id="MF_00423">
    <property type="entry name" value="SelA"/>
    <property type="match status" value="1"/>
</dbReference>
<evidence type="ECO:0000256" key="6">
    <source>
        <dbReference type="ARBA" id="ARBA00023266"/>
    </source>
</evidence>
<comment type="catalytic activity">
    <reaction evidence="8">
        <text>L-seryl-tRNA(Sec) + selenophosphate + H(+) = L-selenocysteinyl-tRNA(Sec) + phosphate</text>
        <dbReference type="Rhea" id="RHEA:22728"/>
        <dbReference type="Rhea" id="RHEA-COMP:9742"/>
        <dbReference type="Rhea" id="RHEA-COMP:9743"/>
        <dbReference type="ChEBI" id="CHEBI:15378"/>
        <dbReference type="ChEBI" id="CHEBI:16144"/>
        <dbReference type="ChEBI" id="CHEBI:43474"/>
        <dbReference type="ChEBI" id="CHEBI:78533"/>
        <dbReference type="ChEBI" id="CHEBI:78573"/>
        <dbReference type="EC" id="2.9.1.1"/>
    </reaction>
</comment>
<evidence type="ECO:0000256" key="1">
    <source>
        <dbReference type="ARBA" id="ARBA00001933"/>
    </source>
</evidence>
<dbReference type="InterPro" id="IPR015424">
    <property type="entry name" value="PyrdxlP-dep_Trfase"/>
</dbReference>
<dbReference type="Proteomes" id="UP001254848">
    <property type="component" value="Unassembled WGS sequence"/>
</dbReference>
<feature type="domain" description="L-seryl-tRNA selenium transferase N-terminal" evidence="9">
    <location>
        <begin position="9"/>
        <end position="47"/>
    </location>
</feature>
<evidence type="ECO:0000256" key="8">
    <source>
        <dbReference type="HAMAP-Rule" id="MF_00423"/>
    </source>
</evidence>
<dbReference type="GO" id="GO:0004125">
    <property type="term" value="F:L-seryl-tRNA(Sec) selenium transferase activity"/>
    <property type="evidence" value="ECO:0007669"/>
    <property type="project" value="UniProtKB-EC"/>
</dbReference>